<dbReference type="SUPFAM" id="SSF57938">
    <property type="entry name" value="DnaJ/Hsp40 cysteine-rich domain"/>
    <property type="match status" value="1"/>
</dbReference>
<organism evidence="2 3">
    <name type="scientific">Salvia divinorum</name>
    <name type="common">Maria pastora</name>
    <name type="synonym">Diviner's sage</name>
    <dbReference type="NCBI Taxonomy" id="28513"/>
    <lineage>
        <taxon>Eukaryota</taxon>
        <taxon>Viridiplantae</taxon>
        <taxon>Streptophyta</taxon>
        <taxon>Embryophyta</taxon>
        <taxon>Tracheophyta</taxon>
        <taxon>Spermatophyta</taxon>
        <taxon>Magnoliopsida</taxon>
        <taxon>eudicotyledons</taxon>
        <taxon>Gunneridae</taxon>
        <taxon>Pentapetalae</taxon>
        <taxon>asterids</taxon>
        <taxon>lamiids</taxon>
        <taxon>Lamiales</taxon>
        <taxon>Lamiaceae</taxon>
        <taxon>Nepetoideae</taxon>
        <taxon>Mentheae</taxon>
        <taxon>Salviinae</taxon>
        <taxon>Salvia</taxon>
        <taxon>Salvia subgen. Calosphace</taxon>
    </lineage>
</organism>
<dbReference type="EMBL" id="JBEAFC010000008">
    <property type="protein sequence ID" value="KAL1546556.1"/>
    <property type="molecule type" value="Genomic_DNA"/>
</dbReference>
<accession>A0ABD1GR00</accession>
<dbReference type="AlphaFoldDB" id="A0ABD1GR00"/>
<proteinExistence type="predicted"/>
<dbReference type="Proteomes" id="UP001567538">
    <property type="component" value="Unassembled WGS sequence"/>
</dbReference>
<dbReference type="InterPro" id="IPR036410">
    <property type="entry name" value="HSP_DnaJ_Cys-rich_dom_sf"/>
</dbReference>
<gene>
    <name evidence="2" type="ORF">AAHA92_23137</name>
</gene>
<dbReference type="PANTHER" id="PTHR15852:SF54">
    <property type="entry name" value="PROTEIN SSUH2 HOMOLOG"/>
    <property type="match status" value="1"/>
</dbReference>
<name>A0ABD1GR00_SALDI</name>
<evidence type="ECO:0000256" key="1">
    <source>
        <dbReference type="SAM" id="MobiDB-lite"/>
    </source>
</evidence>
<feature type="compositionally biased region" description="Basic and acidic residues" evidence="1">
    <location>
        <begin position="134"/>
        <end position="144"/>
    </location>
</feature>
<evidence type="ECO:0000313" key="3">
    <source>
        <dbReference type="Proteomes" id="UP001567538"/>
    </source>
</evidence>
<reference evidence="2 3" key="1">
    <citation type="submission" date="2024-06" db="EMBL/GenBank/DDBJ databases">
        <title>A chromosome level genome sequence of Diviner's sage (Salvia divinorum).</title>
        <authorList>
            <person name="Ford S.A."/>
            <person name="Ro D.-K."/>
            <person name="Ness R.W."/>
            <person name="Phillips M.A."/>
        </authorList>
    </citation>
    <scope>NUCLEOTIDE SEQUENCE [LARGE SCALE GENOMIC DNA]</scope>
    <source>
        <strain evidence="2">SAF-2024a</strain>
        <tissue evidence="2">Leaf</tissue>
    </source>
</reference>
<keyword evidence="3" id="KW-1185">Reference proteome</keyword>
<dbReference type="PANTHER" id="PTHR15852">
    <property type="entry name" value="PLASTID TRANSCRIPTIONALLY ACTIVE PROTEIN"/>
    <property type="match status" value="1"/>
</dbReference>
<feature type="compositionally biased region" description="Polar residues" evidence="1">
    <location>
        <begin position="1"/>
        <end position="19"/>
    </location>
</feature>
<sequence>MRAASASLSTVRSEATTAGNGAPAPENRKPASARPLLSVSKPTWIVRTESNVRKERMEPPVPPCVVCVGCGRVDCYNCNGRGRTNQTELAMLPKGEWPKWCRSCGGSGLAYCARCLGTGEYRYIMGFQFMNKDDDGHPPKDSPRNHRQSSHTFTDLLLNNDHTDSDAGNSIL</sequence>
<comment type="caution">
    <text evidence="2">The sequence shown here is derived from an EMBL/GenBank/DDBJ whole genome shotgun (WGS) entry which is preliminary data.</text>
</comment>
<feature type="region of interest" description="Disordered" evidence="1">
    <location>
        <begin position="1"/>
        <end position="34"/>
    </location>
</feature>
<feature type="region of interest" description="Disordered" evidence="1">
    <location>
        <begin position="134"/>
        <end position="172"/>
    </location>
</feature>
<protein>
    <submittedName>
        <fullName evidence="2">Uncharacterized protein</fullName>
    </submittedName>
</protein>
<evidence type="ECO:0000313" key="2">
    <source>
        <dbReference type="EMBL" id="KAL1546556.1"/>
    </source>
</evidence>